<feature type="domain" description="Putative restriction endonuclease" evidence="1">
    <location>
        <begin position="26"/>
        <end position="191"/>
    </location>
</feature>
<keyword evidence="2" id="KW-0540">Nuclease</keyword>
<dbReference type="SUPFAM" id="SSF52980">
    <property type="entry name" value="Restriction endonuclease-like"/>
    <property type="match status" value="1"/>
</dbReference>
<evidence type="ECO:0000313" key="2">
    <source>
        <dbReference type="EMBL" id="MFF0495037.1"/>
    </source>
</evidence>
<evidence type="ECO:0000259" key="1">
    <source>
        <dbReference type="Pfam" id="PF05685"/>
    </source>
</evidence>
<accession>A0ABW6NV48</accession>
<dbReference type="Pfam" id="PF05685">
    <property type="entry name" value="Uma2"/>
    <property type="match status" value="1"/>
</dbReference>
<keyword evidence="2" id="KW-0378">Hydrolase</keyword>
<dbReference type="InterPro" id="IPR011335">
    <property type="entry name" value="Restrct_endonuc-II-like"/>
</dbReference>
<dbReference type="InterPro" id="IPR008538">
    <property type="entry name" value="Uma2"/>
</dbReference>
<gene>
    <name evidence="2" type="ORF">ACFYU5_01420</name>
</gene>
<dbReference type="PANTHER" id="PTHR35400">
    <property type="entry name" value="SLR1083 PROTEIN"/>
    <property type="match status" value="1"/>
</dbReference>
<dbReference type="InterPro" id="IPR012296">
    <property type="entry name" value="Nuclease_put_TT1808"/>
</dbReference>
<dbReference type="PANTHER" id="PTHR35400:SF3">
    <property type="entry name" value="SLL1072 PROTEIN"/>
    <property type="match status" value="1"/>
</dbReference>
<protein>
    <submittedName>
        <fullName evidence="2">Uma2 family endonuclease</fullName>
    </submittedName>
</protein>
<comment type="caution">
    <text evidence="2">The sequence shown here is derived from an EMBL/GenBank/DDBJ whole genome shotgun (WGS) entry which is preliminary data.</text>
</comment>
<evidence type="ECO:0000313" key="3">
    <source>
        <dbReference type="Proteomes" id="UP001601442"/>
    </source>
</evidence>
<dbReference type="RefSeq" id="WP_387388731.1">
    <property type="nucleotide sequence ID" value="NZ_JBIAMT010000001.1"/>
</dbReference>
<reference evidence="2 3" key="1">
    <citation type="submission" date="2024-10" db="EMBL/GenBank/DDBJ databases">
        <title>The Natural Products Discovery Center: Release of the First 8490 Sequenced Strains for Exploring Actinobacteria Biosynthetic Diversity.</title>
        <authorList>
            <person name="Kalkreuter E."/>
            <person name="Kautsar S.A."/>
            <person name="Yang D."/>
            <person name="Bader C.D."/>
            <person name="Teijaro C.N."/>
            <person name="Fluegel L."/>
            <person name="Davis C.M."/>
            <person name="Simpson J.R."/>
            <person name="Lauterbach L."/>
            <person name="Steele A.D."/>
            <person name="Gui C."/>
            <person name="Meng S."/>
            <person name="Li G."/>
            <person name="Viehrig K."/>
            <person name="Ye F."/>
            <person name="Su P."/>
            <person name="Kiefer A.F."/>
            <person name="Nichols A."/>
            <person name="Cepeda A.J."/>
            <person name="Yan W."/>
            <person name="Fan B."/>
            <person name="Jiang Y."/>
            <person name="Adhikari A."/>
            <person name="Zheng C.-J."/>
            <person name="Schuster L."/>
            <person name="Cowan T.M."/>
            <person name="Smanski M.J."/>
            <person name="Chevrette M.G."/>
            <person name="De Carvalho L.P.S."/>
            <person name="Shen B."/>
        </authorList>
    </citation>
    <scope>NUCLEOTIDE SEQUENCE [LARGE SCALE GENOMIC DNA]</scope>
    <source>
        <strain evidence="2 3">NPDC004119</strain>
    </source>
</reference>
<proteinExistence type="predicted"/>
<dbReference type="GO" id="GO:0004519">
    <property type="term" value="F:endonuclease activity"/>
    <property type="evidence" value="ECO:0007669"/>
    <property type="project" value="UniProtKB-KW"/>
</dbReference>
<dbReference type="EMBL" id="JBIAMT010000001">
    <property type="protein sequence ID" value="MFF0495037.1"/>
    <property type="molecule type" value="Genomic_DNA"/>
</dbReference>
<name>A0ABW6NV48_9NOCA</name>
<keyword evidence="3" id="KW-1185">Reference proteome</keyword>
<organism evidence="2 3">
    <name type="scientific">Nocardia aobensis</name>
    <dbReference type="NCBI Taxonomy" id="257277"/>
    <lineage>
        <taxon>Bacteria</taxon>
        <taxon>Bacillati</taxon>
        <taxon>Actinomycetota</taxon>
        <taxon>Actinomycetes</taxon>
        <taxon>Mycobacteriales</taxon>
        <taxon>Nocardiaceae</taxon>
        <taxon>Nocardia</taxon>
    </lineage>
</organism>
<dbReference type="Gene3D" id="3.90.1570.10">
    <property type="entry name" value="tt1808, chain A"/>
    <property type="match status" value="1"/>
</dbReference>
<sequence>MVSVAMPTPDASSMLQPMADRWTSADLAHLPDNGIRYEVLNGQLIVNAAPKPRHQELLTWLLIALTSAMPQDHWVLPGVGVLIGDDEPIPDLVAGRGAVDKDERGVHAEQVDLAVEIVSASTTLQDRMVKPIVYAQAGIPNYWRIEINSFKGRLPGEDLPVLFAYALNEDNEYELVQRAAAGAEVTLHAPFEFTVDPKTLLR</sequence>
<keyword evidence="2" id="KW-0255">Endonuclease</keyword>
<dbReference type="Proteomes" id="UP001601442">
    <property type="component" value="Unassembled WGS sequence"/>
</dbReference>
<dbReference type="CDD" id="cd06260">
    <property type="entry name" value="DUF820-like"/>
    <property type="match status" value="1"/>
</dbReference>